<dbReference type="GO" id="GO:0000494">
    <property type="term" value="P:box C/D sno(s)RNA 3'-end processing"/>
    <property type="evidence" value="ECO:0007669"/>
    <property type="project" value="TreeGrafter"/>
</dbReference>
<dbReference type="Proteomes" id="UP000077154">
    <property type="component" value="Unassembled WGS sequence"/>
</dbReference>
<dbReference type="GO" id="GO:0008649">
    <property type="term" value="F:rRNA methyltransferase activity"/>
    <property type="evidence" value="ECO:0007669"/>
    <property type="project" value="TreeGrafter"/>
</dbReference>
<dbReference type="GO" id="GO:0032040">
    <property type="term" value="C:small-subunit processome"/>
    <property type="evidence" value="ECO:0007669"/>
    <property type="project" value="TreeGrafter"/>
</dbReference>
<dbReference type="eggNOG" id="ENOG502S30I">
    <property type="taxonomic scope" value="Eukaryota"/>
</dbReference>
<dbReference type="Pfam" id="PF10307">
    <property type="entry name" value="HAD_SAK_1"/>
    <property type="match status" value="1"/>
</dbReference>
<sequence>MVISGSQANLASRIVSLAPSTPRLTTNDNQTRLQLRSSSSSASSTRPNCLTHRRSATMATGNMHHSWGSKNQAPSQTVHTTTALNRWSVADKQLPSVDKIKTIHVYDFDNTLFNSPLPNPKIWNGPTIGLFQTQDVFATGGWWHDVRILAATGEGAELEQKRGWAGWWNEQIVQLIQLSMQQEDALTVLLTGRSEHGFAELINRMVASRELAFDMVVLKPKAGPNNQRFGSTMLFKQAFLETLMETYKVADEIRIYEDRVKHVKGFRDFFMDYNKRQNGIGGYPTRGPITAEVIQVADSATLLDPVIEASEIQRIINDHNAAVTKGTAAVRSKRLCIKETVFYTGYLITQPDTQKLLSLVHPPQNMPESELKYLANNILITPRPAPNSILDKVGGIGNKLLWEVTGTASFESKVWACSVRPVPQSSKFYTENPVPIVVLVLRKGARPIDAAKIQNWQPVPPEKQFIFETTVGEKVLLRVEEEDKQEGEYESLFPNKSHKRKHINDDGVPRGPSGRGGHRNDHRDGGGRGGRGGFNQPRHQQGRGGGRGGRGAAPAPGRGRGRGGHDYRSLDDVGSQVQQGHAAGITYEDFPSVPTAYQRQQTEGQRMKQGEYGRVPSGPQGQGRGGGGGLGQYY</sequence>
<feature type="compositionally biased region" description="Gly residues" evidence="1">
    <location>
        <begin position="620"/>
        <end position="634"/>
    </location>
</feature>
<evidence type="ECO:0000313" key="3">
    <source>
        <dbReference type="EMBL" id="OAF56525.1"/>
    </source>
</evidence>
<feature type="compositionally biased region" description="Polar residues" evidence="1">
    <location>
        <begin position="595"/>
        <end position="604"/>
    </location>
</feature>
<dbReference type="GeneID" id="36290237"/>
<dbReference type="RefSeq" id="XP_024321819.1">
    <property type="nucleotide sequence ID" value="XM_024470765.1"/>
</dbReference>
<dbReference type="VEuPathDB" id="FungiDB:GMDG_05310"/>
<protein>
    <recommendedName>
        <fullName evidence="2">Swiss Army Knife RNA repair protein HAD domain-containing protein</fullName>
    </recommendedName>
</protein>
<proteinExistence type="predicted"/>
<dbReference type="PANTHER" id="PTHR10335:SF23">
    <property type="entry name" value="OB FOLD-CONTAINING PROTEIN, NUCLEIC ACID BINDING"/>
    <property type="match status" value="1"/>
</dbReference>
<evidence type="ECO:0000256" key="1">
    <source>
        <dbReference type="SAM" id="MobiDB-lite"/>
    </source>
</evidence>
<reference evidence="3" key="1">
    <citation type="submission" date="2016-03" db="EMBL/GenBank/DDBJ databases">
        <title>Updated assembly of Pseudogymnoascus destructans, the fungus causing white-nose syndrome of bats.</title>
        <authorList>
            <person name="Palmer J.M."/>
            <person name="Drees K.P."/>
            <person name="Foster J.T."/>
            <person name="Lindner D.L."/>
        </authorList>
    </citation>
    <scope>NUCLEOTIDE SEQUENCE [LARGE SCALE GENOMIC DNA]</scope>
    <source>
        <strain evidence="3">20631-21</strain>
    </source>
</reference>
<dbReference type="GO" id="GO:0031428">
    <property type="term" value="C:box C/D methylation guide snoRNP complex"/>
    <property type="evidence" value="ECO:0007669"/>
    <property type="project" value="TreeGrafter"/>
</dbReference>
<dbReference type="OrthoDB" id="5596992at2759"/>
<feature type="compositionally biased region" description="Polar residues" evidence="1">
    <location>
        <begin position="20"/>
        <end position="36"/>
    </location>
</feature>
<feature type="region of interest" description="Disordered" evidence="1">
    <location>
        <begin position="20"/>
        <end position="49"/>
    </location>
</feature>
<dbReference type="EMBL" id="KV441403">
    <property type="protein sequence ID" value="OAF56525.1"/>
    <property type="molecule type" value="Genomic_DNA"/>
</dbReference>
<feature type="region of interest" description="Disordered" evidence="1">
    <location>
        <begin position="486"/>
        <end position="634"/>
    </location>
</feature>
<dbReference type="InterPro" id="IPR018812">
    <property type="entry name" value="SAK_HAD"/>
</dbReference>
<dbReference type="PANTHER" id="PTHR10335">
    <property type="entry name" value="RRNA 2-O-METHYLTRANSFERASE FIBRILLARIN"/>
    <property type="match status" value="1"/>
</dbReference>
<gene>
    <name evidence="3" type="ORF">VC83_07188</name>
</gene>
<dbReference type="AlphaFoldDB" id="A0A177A2N1"/>
<dbReference type="GO" id="GO:1990259">
    <property type="term" value="F:histone H2AQ104 methyltransferase activity"/>
    <property type="evidence" value="ECO:0007669"/>
    <property type="project" value="TreeGrafter"/>
</dbReference>
<feature type="domain" description="Swiss Army Knife RNA repair protein HAD" evidence="2">
    <location>
        <begin position="115"/>
        <end position="321"/>
    </location>
</feature>
<accession>A0A177A2N1</accession>
<organism evidence="3">
    <name type="scientific">Pseudogymnoascus destructans</name>
    <dbReference type="NCBI Taxonomy" id="655981"/>
    <lineage>
        <taxon>Eukaryota</taxon>
        <taxon>Fungi</taxon>
        <taxon>Dikarya</taxon>
        <taxon>Ascomycota</taxon>
        <taxon>Pezizomycotina</taxon>
        <taxon>Leotiomycetes</taxon>
        <taxon>Thelebolales</taxon>
        <taxon>Thelebolaceae</taxon>
        <taxon>Pseudogymnoascus</taxon>
    </lineage>
</organism>
<name>A0A177A2N1_9PEZI</name>
<evidence type="ECO:0000259" key="2">
    <source>
        <dbReference type="Pfam" id="PF10307"/>
    </source>
</evidence>
<feature type="compositionally biased region" description="Gly residues" evidence="1">
    <location>
        <begin position="542"/>
        <end position="551"/>
    </location>
</feature>
<dbReference type="GO" id="GO:0003723">
    <property type="term" value="F:RNA binding"/>
    <property type="evidence" value="ECO:0007669"/>
    <property type="project" value="TreeGrafter"/>
</dbReference>